<dbReference type="InterPro" id="IPR029753">
    <property type="entry name" value="D-isomer_DH_CS"/>
</dbReference>
<dbReference type="EC" id="1.1.1.28" evidence="7"/>
<protein>
    <submittedName>
        <fullName evidence="7">2-hydroxyacid dehydrogenase</fullName>
        <ecNumber evidence="7">1.1.1.28</ecNumber>
    </submittedName>
</protein>
<dbReference type="InterPro" id="IPR029752">
    <property type="entry name" value="D-isomer_DH_CS1"/>
</dbReference>
<dbReference type="PANTHER" id="PTHR43026:SF1">
    <property type="entry name" value="2-HYDROXYACID DEHYDROGENASE HOMOLOG 1-RELATED"/>
    <property type="match status" value="1"/>
</dbReference>
<comment type="caution">
    <text evidence="7">The sequence shown here is derived from an EMBL/GenBank/DDBJ whole genome shotgun (WGS) entry which is preliminary data.</text>
</comment>
<dbReference type="PROSITE" id="PS00671">
    <property type="entry name" value="D_2_HYDROXYACID_DH_3"/>
    <property type="match status" value="1"/>
</dbReference>
<evidence type="ECO:0000259" key="5">
    <source>
        <dbReference type="Pfam" id="PF00389"/>
    </source>
</evidence>
<dbReference type="Proteomes" id="UP001168380">
    <property type="component" value="Unassembled WGS sequence"/>
</dbReference>
<dbReference type="InterPro" id="IPR036291">
    <property type="entry name" value="NAD(P)-bd_dom_sf"/>
</dbReference>
<comment type="similarity">
    <text evidence="1 4">Belongs to the D-isomer specific 2-hydroxyacid dehydrogenase family.</text>
</comment>
<dbReference type="CDD" id="cd12183">
    <property type="entry name" value="LDH_like_2"/>
    <property type="match status" value="1"/>
</dbReference>
<dbReference type="PANTHER" id="PTHR43026">
    <property type="entry name" value="2-HYDROXYACID DEHYDROGENASE HOMOLOG 1-RELATED"/>
    <property type="match status" value="1"/>
</dbReference>
<dbReference type="RefSeq" id="WP_302714046.1">
    <property type="nucleotide sequence ID" value="NZ_JAULRT010000060.1"/>
</dbReference>
<dbReference type="PROSITE" id="PS00670">
    <property type="entry name" value="D_2_HYDROXYACID_DH_2"/>
    <property type="match status" value="1"/>
</dbReference>
<evidence type="ECO:0000256" key="3">
    <source>
        <dbReference type="ARBA" id="ARBA00023027"/>
    </source>
</evidence>
<proteinExistence type="inferred from homology"/>
<reference evidence="7" key="1">
    <citation type="submission" date="2023-07" db="EMBL/GenBank/DDBJ databases">
        <title>Gilvimarinus algae sp. nov., isolated from the surface of Kelp.</title>
        <authorList>
            <person name="Sun Y.Y."/>
            <person name="Gong Y."/>
            <person name="Du Z.J."/>
        </authorList>
    </citation>
    <scope>NUCLEOTIDE SEQUENCE</scope>
    <source>
        <strain evidence="7">SDUM040014</strain>
    </source>
</reference>
<accession>A0ABT8TLN4</accession>
<dbReference type="Gene3D" id="3.40.50.720">
    <property type="entry name" value="NAD(P)-binding Rossmann-like Domain"/>
    <property type="match status" value="2"/>
</dbReference>
<dbReference type="Pfam" id="PF02826">
    <property type="entry name" value="2-Hacid_dh_C"/>
    <property type="match status" value="1"/>
</dbReference>
<dbReference type="InterPro" id="IPR058205">
    <property type="entry name" value="D-LDH-like"/>
</dbReference>
<evidence type="ECO:0000256" key="4">
    <source>
        <dbReference type="RuleBase" id="RU003719"/>
    </source>
</evidence>
<evidence type="ECO:0000313" key="7">
    <source>
        <dbReference type="EMBL" id="MDO3383277.1"/>
    </source>
</evidence>
<dbReference type="SUPFAM" id="SSF52283">
    <property type="entry name" value="Formate/glycerate dehydrogenase catalytic domain-like"/>
    <property type="match status" value="1"/>
</dbReference>
<evidence type="ECO:0000313" key="8">
    <source>
        <dbReference type="Proteomes" id="UP001168380"/>
    </source>
</evidence>
<dbReference type="InterPro" id="IPR006140">
    <property type="entry name" value="D-isomer_DH_NAD-bd"/>
</dbReference>
<feature type="domain" description="D-isomer specific 2-hydroxyacid dehydrogenase catalytic" evidence="5">
    <location>
        <begin position="9"/>
        <end position="319"/>
    </location>
</feature>
<dbReference type="Pfam" id="PF00389">
    <property type="entry name" value="2-Hacid_dh"/>
    <property type="match status" value="1"/>
</dbReference>
<dbReference type="GO" id="GO:0008720">
    <property type="term" value="F:D-lactate dehydrogenase (NAD+) activity"/>
    <property type="evidence" value="ECO:0007669"/>
    <property type="project" value="UniProtKB-EC"/>
</dbReference>
<dbReference type="PROSITE" id="PS00065">
    <property type="entry name" value="D_2_HYDROXYACID_DH_1"/>
    <property type="match status" value="1"/>
</dbReference>
<evidence type="ECO:0000256" key="1">
    <source>
        <dbReference type="ARBA" id="ARBA00005854"/>
    </source>
</evidence>
<gene>
    <name evidence="7" type="ORF">QWI16_13935</name>
</gene>
<keyword evidence="3" id="KW-0520">NAD</keyword>
<dbReference type="InterPro" id="IPR006139">
    <property type="entry name" value="D-isomer_2_OHA_DH_cat_dom"/>
</dbReference>
<keyword evidence="2 4" id="KW-0560">Oxidoreductase</keyword>
<sequence>MKLAVFNTKRYDRLHLGELSGWSFTFIEAHLNEQTAPLSEGHDAVCCFVNDQLNEAVLQRLAGAGVRLIAMRCAGYNNVDIAAAERLGLAVCRVPEYSPCAVAEHAVALILDLNRHIRRAYSRVREQDYSLDGLLGFDLHGKTVGIVGSGKIGLAFARIMHGFGCRLLVHDPQVNDEMARMADYVALDRLWAEADIVSLHCPLLEATHHLVSAGSIAQMKRGVMLINTSRGGLIDTRAVIEGLKSGQVGYLGLDVYEEEASLFFDDLSDTILQDDVFARLLTFPNVLVTGHQGFFTGEALAQIAKVTHENLQAFARGERRGPTFVI</sequence>
<keyword evidence="8" id="KW-1185">Reference proteome</keyword>
<organism evidence="7 8">
    <name type="scientific">Gilvimarinus algae</name>
    <dbReference type="NCBI Taxonomy" id="3058037"/>
    <lineage>
        <taxon>Bacteria</taxon>
        <taxon>Pseudomonadati</taxon>
        <taxon>Pseudomonadota</taxon>
        <taxon>Gammaproteobacteria</taxon>
        <taxon>Cellvibrionales</taxon>
        <taxon>Cellvibrionaceae</taxon>
        <taxon>Gilvimarinus</taxon>
    </lineage>
</organism>
<name>A0ABT8TLN4_9GAMM</name>
<evidence type="ECO:0000259" key="6">
    <source>
        <dbReference type="Pfam" id="PF02826"/>
    </source>
</evidence>
<feature type="domain" description="D-isomer specific 2-hydroxyacid dehydrogenase NAD-binding" evidence="6">
    <location>
        <begin position="107"/>
        <end position="293"/>
    </location>
</feature>
<dbReference type="SUPFAM" id="SSF51735">
    <property type="entry name" value="NAD(P)-binding Rossmann-fold domains"/>
    <property type="match status" value="1"/>
</dbReference>
<dbReference type="EMBL" id="JAULRT010000060">
    <property type="protein sequence ID" value="MDO3383277.1"/>
    <property type="molecule type" value="Genomic_DNA"/>
</dbReference>
<evidence type="ECO:0000256" key="2">
    <source>
        <dbReference type="ARBA" id="ARBA00023002"/>
    </source>
</evidence>